<dbReference type="InterPro" id="IPR045584">
    <property type="entry name" value="Pilin-like"/>
</dbReference>
<gene>
    <name evidence="2" type="ORF">Elusimicrob1349_2040</name>
</gene>
<dbReference type="Gene3D" id="3.30.700.10">
    <property type="entry name" value="Glycoprotein, Type 4 Pilin"/>
    <property type="match status" value="1"/>
</dbReference>
<dbReference type="EMBL" id="MN577571">
    <property type="protein sequence ID" value="QGT50734.1"/>
    <property type="molecule type" value="Genomic_DNA"/>
</dbReference>
<proteinExistence type="predicted"/>
<keyword evidence="1" id="KW-1133">Transmembrane helix</keyword>
<name>A0A650EPB5_9BACT</name>
<organism evidence="2">
    <name type="scientific">uncultured Elusimicrobia bacterium</name>
    <dbReference type="NCBI Taxonomy" id="699876"/>
    <lineage>
        <taxon>Bacteria</taxon>
        <taxon>Pseudomonadati</taxon>
        <taxon>Elusimicrobiota</taxon>
        <taxon>Elusimicrobia</taxon>
        <taxon>environmental samples</taxon>
    </lineage>
</organism>
<dbReference type="PROSITE" id="PS00409">
    <property type="entry name" value="PROKAR_NTER_METHYL"/>
    <property type="match status" value="1"/>
</dbReference>
<evidence type="ECO:0008006" key="3">
    <source>
        <dbReference type="Google" id="ProtNLM"/>
    </source>
</evidence>
<dbReference type="InterPro" id="IPR012902">
    <property type="entry name" value="N_methyl_site"/>
</dbReference>
<feature type="transmembrane region" description="Helical" evidence="1">
    <location>
        <begin position="6"/>
        <end position="29"/>
    </location>
</feature>
<protein>
    <recommendedName>
        <fullName evidence="3">Pilin</fullName>
    </recommendedName>
</protein>
<dbReference type="AlphaFoldDB" id="A0A650EPB5"/>
<evidence type="ECO:0000313" key="2">
    <source>
        <dbReference type="EMBL" id="QGT50734.1"/>
    </source>
</evidence>
<sequence>MNNKGFTLVEILVAVLIVVILVTMAAPMYDKAIEKSRLAEARVTAKKMFDSKVRLMDSMDIDTFNITAPQFGFENLDFAVNCKSSSSTNNHVVRCATKDFMFSINPTGAANGICARRIGSGDTASVNFLYMGELAEDDESVFQCNNGSTADGCEQYGLDSVGSAWCAS</sequence>
<dbReference type="Pfam" id="PF07963">
    <property type="entry name" value="N_methyl"/>
    <property type="match status" value="1"/>
</dbReference>
<keyword evidence="1" id="KW-0472">Membrane</keyword>
<keyword evidence="1" id="KW-0812">Transmembrane</keyword>
<evidence type="ECO:0000256" key="1">
    <source>
        <dbReference type="SAM" id="Phobius"/>
    </source>
</evidence>
<reference evidence="2" key="1">
    <citation type="journal article" date="2020" name="J. ISSAAS">
        <title>Lactobacilli and other gastrointestinal microbiota of Peromyscus leucopus, reservoir host for agents of Lyme disease and other zoonoses in North America.</title>
        <authorList>
            <person name="Milovic A."/>
            <person name="Bassam K."/>
            <person name="Shao H."/>
            <person name="Chatzistamou I."/>
            <person name="Tufts D.M."/>
            <person name="Diuk-Wasser M."/>
            <person name="Barbour A.G."/>
        </authorList>
    </citation>
    <scope>NUCLEOTIDE SEQUENCE</scope>
    <source>
        <strain evidence="2">LL30</strain>
    </source>
</reference>
<dbReference type="NCBIfam" id="TIGR02532">
    <property type="entry name" value="IV_pilin_GFxxxE"/>
    <property type="match status" value="1"/>
</dbReference>
<dbReference type="SUPFAM" id="SSF54523">
    <property type="entry name" value="Pili subunits"/>
    <property type="match status" value="1"/>
</dbReference>
<accession>A0A650EPB5</accession>